<keyword evidence="1" id="KW-1133">Transmembrane helix</keyword>
<accession>A0A1I5ZNS0</accession>
<dbReference type="AlphaFoldDB" id="A0A1I5ZNS0"/>
<dbReference type="EMBL" id="FOXS01000004">
    <property type="protein sequence ID" value="SFQ58055.1"/>
    <property type="molecule type" value="Genomic_DNA"/>
</dbReference>
<reference evidence="3" key="1">
    <citation type="submission" date="2016-10" db="EMBL/GenBank/DDBJ databases">
        <authorList>
            <person name="Varghese N."/>
            <person name="Submissions S."/>
        </authorList>
    </citation>
    <scope>NUCLEOTIDE SEQUENCE [LARGE SCALE GENOMIC DNA]</scope>
    <source>
        <strain evidence="3">OR362-8,ATCC BAA-1266,JCM 13504</strain>
    </source>
</reference>
<sequence length="170" mass="18434">MQHPSPSAPLRRSPLIAAGILLGAGLGGFVDGIVLHQILQWHNMLSAQLPPDTLVRAKVNMYWDGMFHAAVWIMTAVGLRLLWSATGRPDVPRSGRTLWGGLLLGWGLFNVIEGIIDHQILGLHHVREYSPNQLAWDLSFLGFGVLLLLSGWALVRAGRADAHRTGAAGA</sequence>
<evidence type="ECO:0000256" key="1">
    <source>
        <dbReference type="SAM" id="Phobius"/>
    </source>
</evidence>
<keyword evidence="1" id="KW-0812">Transmembrane</keyword>
<dbReference type="OrthoDB" id="5190099at2"/>
<name>A0A1I5ZNS0_HYMAR</name>
<proteinExistence type="predicted"/>
<feature type="transmembrane region" description="Helical" evidence="1">
    <location>
        <begin position="97"/>
        <end position="116"/>
    </location>
</feature>
<dbReference type="RefSeq" id="WP_092675264.1">
    <property type="nucleotide sequence ID" value="NZ_FOXS01000004.1"/>
</dbReference>
<organism evidence="2 3">
    <name type="scientific">Hymenobacter arizonensis</name>
    <name type="common">Siccationidurans arizonensis</name>
    <dbReference type="NCBI Taxonomy" id="1227077"/>
    <lineage>
        <taxon>Bacteria</taxon>
        <taxon>Pseudomonadati</taxon>
        <taxon>Bacteroidota</taxon>
        <taxon>Cytophagia</taxon>
        <taxon>Cytophagales</taxon>
        <taxon>Hymenobacteraceae</taxon>
        <taxon>Hymenobacter</taxon>
    </lineage>
</organism>
<feature type="transmembrane region" description="Helical" evidence="1">
    <location>
        <begin position="66"/>
        <end position="85"/>
    </location>
</feature>
<evidence type="ECO:0000313" key="3">
    <source>
        <dbReference type="Proteomes" id="UP000199029"/>
    </source>
</evidence>
<dbReference type="STRING" id="1227077.SAMN04515668_3069"/>
<feature type="transmembrane region" description="Helical" evidence="1">
    <location>
        <begin position="15"/>
        <end position="39"/>
    </location>
</feature>
<dbReference type="Proteomes" id="UP000199029">
    <property type="component" value="Unassembled WGS sequence"/>
</dbReference>
<gene>
    <name evidence="2" type="ORF">SAMN04515668_3069</name>
</gene>
<feature type="transmembrane region" description="Helical" evidence="1">
    <location>
        <begin position="136"/>
        <end position="155"/>
    </location>
</feature>
<dbReference type="InterPro" id="IPR018719">
    <property type="entry name" value="DUF2243_membrane"/>
</dbReference>
<evidence type="ECO:0000313" key="2">
    <source>
        <dbReference type="EMBL" id="SFQ58055.1"/>
    </source>
</evidence>
<keyword evidence="1" id="KW-0472">Membrane</keyword>
<dbReference type="Pfam" id="PF10002">
    <property type="entry name" value="DUF2243"/>
    <property type="match status" value="1"/>
</dbReference>
<protein>
    <submittedName>
        <fullName evidence="2">Uncharacterized membrane protein</fullName>
    </submittedName>
</protein>
<keyword evidence="3" id="KW-1185">Reference proteome</keyword>